<proteinExistence type="predicted"/>
<evidence type="ECO:0000256" key="1">
    <source>
        <dbReference type="SAM" id="SignalP"/>
    </source>
</evidence>
<sequence>MHQWQFFILLYVEARSHAQTTDKVKQQWNTVSGITTIFTTTTTITTTTTTITTTTTTTTTITTPIPITSSSVKFFKEVLIHSPNDDVNAYCRNGGIMVGHGCICFHPYTGTRCLDFACAHGISVGIRYDPDSLFFNKPCICDEEWSGDLCDILKANQASNFS</sequence>
<name>A0A498T257_ACAVI</name>
<feature type="chain" id="PRO_5019800988" description="EGF-like domain-containing protein" evidence="1">
    <location>
        <begin position="19"/>
        <end position="162"/>
    </location>
</feature>
<dbReference type="EMBL" id="UPTC01005670">
    <property type="protein sequence ID" value="VBB35358.1"/>
    <property type="molecule type" value="Genomic_DNA"/>
</dbReference>
<dbReference type="STRING" id="6277.A0A498T257"/>
<feature type="signal peptide" evidence="1">
    <location>
        <begin position="1"/>
        <end position="18"/>
    </location>
</feature>
<dbReference type="OrthoDB" id="442731at2759"/>
<organism evidence="2 3">
    <name type="scientific">Acanthocheilonema viteae</name>
    <name type="common">Filarial nematode worm</name>
    <name type="synonym">Dipetalonema viteae</name>
    <dbReference type="NCBI Taxonomy" id="6277"/>
    <lineage>
        <taxon>Eukaryota</taxon>
        <taxon>Metazoa</taxon>
        <taxon>Ecdysozoa</taxon>
        <taxon>Nematoda</taxon>
        <taxon>Chromadorea</taxon>
        <taxon>Rhabditida</taxon>
        <taxon>Spirurina</taxon>
        <taxon>Spiruromorpha</taxon>
        <taxon>Filarioidea</taxon>
        <taxon>Onchocercidae</taxon>
        <taxon>Acanthocheilonema</taxon>
    </lineage>
</organism>
<dbReference type="Proteomes" id="UP000276991">
    <property type="component" value="Unassembled WGS sequence"/>
</dbReference>
<keyword evidence="1" id="KW-0732">Signal</keyword>
<keyword evidence="3" id="KW-1185">Reference proteome</keyword>
<reference evidence="2 3" key="1">
    <citation type="submission" date="2018-08" db="EMBL/GenBank/DDBJ databases">
        <authorList>
            <person name="Laetsch R D."/>
            <person name="Stevens L."/>
            <person name="Kumar S."/>
            <person name="Blaxter L. M."/>
        </authorList>
    </citation>
    <scope>NUCLEOTIDE SEQUENCE [LARGE SCALE GENOMIC DNA]</scope>
</reference>
<evidence type="ECO:0008006" key="4">
    <source>
        <dbReference type="Google" id="ProtNLM"/>
    </source>
</evidence>
<evidence type="ECO:0000313" key="3">
    <source>
        <dbReference type="Proteomes" id="UP000276991"/>
    </source>
</evidence>
<accession>A0A498T257</accession>
<evidence type="ECO:0000313" key="2">
    <source>
        <dbReference type="EMBL" id="VBB35358.1"/>
    </source>
</evidence>
<dbReference type="Gene3D" id="2.10.25.10">
    <property type="entry name" value="Laminin"/>
    <property type="match status" value="1"/>
</dbReference>
<protein>
    <recommendedName>
        <fullName evidence="4">EGF-like domain-containing protein</fullName>
    </recommendedName>
</protein>
<gene>
    <name evidence="2" type="ORF">NAV_LOCUS10149</name>
</gene>
<dbReference type="AlphaFoldDB" id="A0A498T257"/>